<proteinExistence type="predicted"/>
<sequence length="149" mass="16491">MCIAIADFRISLNAQIIRVQFSGRTLVKTNKTGYEVRDACPARNEFSEKALFRGSYCALRSASRHARMRESHAAAALDRCRLPAWPRLHVSRARHLLLALSVGIRRYAGGRAAVPVRHHSTSAFLRRRRSAHSAQLAAADPSPATLPHG</sequence>
<evidence type="ECO:0000313" key="2">
    <source>
        <dbReference type="Proteomes" id="UP000299102"/>
    </source>
</evidence>
<name>A0A4C1SZA5_EUMVA</name>
<dbReference type="AlphaFoldDB" id="A0A4C1SZA5"/>
<keyword evidence="2" id="KW-1185">Reference proteome</keyword>
<gene>
    <name evidence="1" type="ORF">EVAR_92118_1</name>
</gene>
<organism evidence="1 2">
    <name type="scientific">Eumeta variegata</name>
    <name type="common">Bagworm moth</name>
    <name type="synonym">Eumeta japonica</name>
    <dbReference type="NCBI Taxonomy" id="151549"/>
    <lineage>
        <taxon>Eukaryota</taxon>
        <taxon>Metazoa</taxon>
        <taxon>Ecdysozoa</taxon>
        <taxon>Arthropoda</taxon>
        <taxon>Hexapoda</taxon>
        <taxon>Insecta</taxon>
        <taxon>Pterygota</taxon>
        <taxon>Neoptera</taxon>
        <taxon>Endopterygota</taxon>
        <taxon>Lepidoptera</taxon>
        <taxon>Glossata</taxon>
        <taxon>Ditrysia</taxon>
        <taxon>Tineoidea</taxon>
        <taxon>Psychidae</taxon>
        <taxon>Oiketicinae</taxon>
        <taxon>Eumeta</taxon>
    </lineage>
</organism>
<reference evidence="1 2" key="1">
    <citation type="journal article" date="2019" name="Commun. Biol.">
        <title>The bagworm genome reveals a unique fibroin gene that provides high tensile strength.</title>
        <authorList>
            <person name="Kono N."/>
            <person name="Nakamura H."/>
            <person name="Ohtoshi R."/>
            <person name="Tomita M."/>
            <person name="Numata K."/>
            <person name="Arakawa K."/>
        </authorList>
    </citation>
    <scope>NUCLEOTIDE SEQUENCE [LARGE SCALE GENOMIC DNA]</scope>
</reference>
<dbReference type="Proteomes" id="UP000299102">
    <property type="component" value="Unassembled WGS sequence"/>
</dbReference>
<dbReference type="EMBL" id="BGZK01000025">
    <property type="protein sequence ID" value="GBP07234.1"/>
    <property type="molecule type" value="Genomic_DNA"/>
</dbReference>
<evidence type="ECO:0000313" key="1">
    <source>
        <dbReference type="EMBL" id="GBP07234.1"/>
    </source>
</evidence>
<protein>
    <submittedName>
        <fullName evidence="1">Uncharacterized protein</fullName>
    </submittedName>
</protein>
<accession>A0A4C1SZA5</accession>
<comment type="caution">
    <text evidence="1">The sequence shown here is derived from an EMBL/GenBank/DDBJ whole genome shotgun (WGS) entry which is preliminary data.</text>
</comment>